<feature type="repeat" description="PPR" evidence="2">
    <location>
        <begin position="177"/>
        <end position="211"/>
    </location>
</feature>
<dbReference type="Gene3D" id="1.25.40.10">
    <property type="entry name" value="Tetratricopeptide repeat domain"/>
    <property type="match status" value="4"/>
</dbReference>
<protein>
    <recommendedName>
        <fullName evidence="3">Smr domain-containing protein</fullName>
    </recommendedName>
</protein>
<reference evidence="4" key="1">
    <citation type="submission" date="2024-02" db="EMBL/GenBank/DDBJ databases">
        <authorList>
            <consortium name="ELIXIR-Norway"/>
            <consortium name="Elixir Norway"/>
        </authorList>
    </citation>
    <scope>NUCLEOTIDE SEQUENCE</scope>
</reference>
<dbReference type="InterPro" id="IPR002625">
    <property type="entry name" value="Smr_dom"/>
</dbReference>
<dbReference type="InterPro" id="IPR011990">
    <property type="entry name" value="TPR-like_helical_dom_sf"/>
</dbReference>
<proteinExistence type="predicted"/>
<dbReference type="Pfam" id="PF13041">
    <property type="entry name" value="PPR_2"/>
    <property type="match status" value="2"/>
</dbReference>
<feature type="repeat" description="PPR" evidence="2">
    <location>
        <begin position="633"/>
        <end position="667"/>
    </location>
</feature>
<feature type="non-terminal residue" evidence="4">
    <location>
        <position position="902"/>
    </location>
</feature>
<feature type="repeat" description="PPR" evidence="2">
    <location>
        <begin position="563"/>
        <end position="597"/>
    </location>
</feature>
<dbReference type="PROSITE" id="PS50828">
    <property type="entry name" value="SMR"/>
    <property type="match status" value="1"/>
</dbReference>
<dbReference type="Pfam" id="PF13812">
    <property type="entry name" value="PPR_3"/>
    <property type="match status" value="5"/>
</dbReference>
<feature type="repeat" description="PPR" evidence="2">
    <location>
        <begin position="283"/>
        <end position="317"/>
    </location>
</feature>
<dbReference type="Proteomes" id="UP001497444">
    <property type="component" value="Chromosome 9"/>
</dbReference>
<evidence type="ECO:0000256" key="2">
    <source>
        <dbReference type="PROSITE-ProRule" id="PRU00708"/>
    </source>
</evidence>
<feature type="repeat" description="PPR" evidence="2">
    <location>
        <begin position="598"/>
        <end position="632"/>
    </location>
</feature>
<dbReference type="EMBL" id="OZ020104">
    <property type="protein sequence ID" value="CAK9279202.1"/>
    <property type="molecule type" value="Genomic_DNA"/>
</dbReference>
<evidence type="ECO:0000313" key="5">
    <source>
        <dbReference type="Proteomes" id="UP001497444"/>
    </source>
</evidence>
<gene>
    <name evidence="4" type="ORF">CSSPJE1EN1_LOCUS24680</name>
</gene>
<evidence type="ECO:0000259" key="3">
    <source>
        <dbReference type="PROSITE" id="PS50828"/>
    </source>
</evidence>
<keyword evidence="1" id="KW-0677">Repeat</keyword>
<feature type="repeat" description="PPR" evidence="2">
    <location>
        <begin position="493"/>
        <end position="527"/>
    </location>
</feature>
<name>A0ABP0XJA9_9BRYO</name>
<feature type="domain" description="Smr" evidence="3">
    <location>
        <begin position="750"/>
        <end position="835"/>
    </location>
</feature>
<accession>A0ABP0XJA9</accession>
<evidence type="ECO:0000313" key="4">
    <source>
        <dbReference type="EMBL" id="CAK9279202.1"/>
    </source>
</evidence>
<feature type="repeat" description="PPR" evidence="2">
    <location>
        <begin position="423"/>
        <end position="457"/>
    </location>
</feature>
<organism evidence="4 5">
    <name type="scientific">Sphagnum jensenii</name>
    <dbReference type="NCBI Taxonomy" id="128206"/>
    <lineage>
        <taxon>Eukaryota</taxon>
        <taxon>Viridiplantae</taxon>
        <taxon>Streptophyta</taxon>
        <taxon>Embryophyta</taxon>
        <taxon>Bryophyta</taxon>
        <taxon>Sphagnophytina</taxon>
        <taxon>Sphagnopsida</taxon>
        <taxon>Sphagnales</taxon>
        <taxon>Sphagnaceae</taxon>
        <taxon>Sphagnum</taxon>
    </lineage>
</organism>
<sequence length="902" mass="99873">MMNPVTGSCGVGSAMSGGFVKNQILAARFGSEWVFCFGFKNLGVEESLFSRGFKMRSTNLGFLGYGFPKKLLLPQPQPNASAGVRRTGGIKPRSPIVIPEVPEVEKGKYSYDVESAINHLSSLAPRGSIAKCMEGFRSKLSMHDFSLIFREFAQRGDWQKALRLFKYMQRHQWCKPKEHVYTIMIGIMGREGMLDKASELFEEMPSNDVEWNVYSFTALINAYGRNGQYEASLHLLARMKRERVTPNLITYNTVINACAKGGLDWEGLLGLFAQMRHEGIQPDIITYNTLLSACSSRGLVEEAGMVFRTMNEAGVVPDLVTYNSLVDTYGQAGQFEGAAELLREMEQAGNVPDVVAYNVLIDAYARIGEFQAAAEVFKQMQEAGCTPNVVTFSSLLEAYGKHGCYDDVRTLFTDMKERGTEPNVVTYNTLIEVFGQGGFFRESINLFRDMLDGGVEPDMSTYTALLYSCGKGVLHREATEIYRHMRQRNLVPKVEVYTGLIKAYGTAGLYQEATGAFHSMEETGCKPNQGTFNALIEVYAAGGLYCEAGGAFETMFDGGLPANASTFNALIEAYGRGGLFDDAVEVYRDMEEARCAANQQTYEALLVVYCTAGLFDEAKAQFLEMKVGGRVPTVSAYCLMLSICARRNRWDDANKLLNEMMAPKIPTIYGLVAGILKGDVDQGSNWQMVEFTFDNLRRDGVGSNLHFYNALLEALWCLGQRERAARILAEGRRRGVLLEALSHTRMMWAIDVHRMSTGAALTTLLVWLADLKTAVSLGEELPPLLSIVTKWGEIDPKKDSRTLPIAKAVHSALSAIGSPFEFAPWNTGRIISGAHALQEWLPQASFPDSLSLSNAPLPPLLFRKQTLATRWQPRPLHKSRHNPSGGLGNRLRLRSVLSSSVV</sequence>
<feature type="repeat" description="PPR" evidence="2">
    <location>
        <begin position="318"/>
        <end position="352"/>
    </location>
</feature>
<dbReference type="InterPro" id="IPR051240">
    <property type="entry name" value="Mito_RNA-Proc/Resp"/>
</dbReference>
<evidence type="ECO:0000256" key="1">
    <source>
        <dbReference type="ARBA" id="ARBA00022737"/>
    </source>
</evidence>
<dbReference type="NCBIfam" id="TIGR00756">
    <property type="entry name" value="PPR"/>
    <property type="match status" value="11"/>
</dbReference>
<feature type="repeat" description="PPR" evidence="2">
    <location>
        <begin position="388"/>
        <end position="422"/>
    </location>
</feature>
<feature type="repeat" description="PPR" evidence="2">
    <location>
        <begin position="212"/>
        <end position="246"/>
    </location>
</feature>
<dbReference type="SMART" id="SM00463">
    <property type="entry name" value="SMR"/>
    <property type="match status" value="1"/>
</dbReference>
<dbReference type="PROSITE" id="PS51375">
    <property type="entry name" value="PPR"/>
    <property type="match status" value="13"/>
</dbReference>
<dbReference type="Pfam" id="PF01535">
    <property type="entry name" value="PPR"/>
    <property type="match status" value="2"/>
</dbReference>
<keyword evidence="5" id="KW-1185">Reference proteome</keyword>
<feature type="repeat" description="PPR" evidence="2">
    <location>
        <begin position="353"/>
        <end position="387"/>
    </location>
</feature>
<dbReference type="PANTHER" id="PTHR47933">
    <property type="entry name" value="PENTATRICOPEPTIDE REPEAT-CONTAINING PROTEIN 1, MITOCHONDRIAL"/>
    <property type="match status" value="1"/>
</dbReference>
<feature type="repeat" description="PPR" evidence="2">
    <location>
        <begin position="458"/>
        <end position="492"/>
    </location>
</feature>
<feature type="repeat" description="PPR" evidence="2">
    <location>
        <begin position="247"/>
        <end position="282"/>
    </location>
</feature>
<dbReference type="InterPro" id="IPR002885">
    <property type="entry name" value="PPR_rpt"/>
</dbReference>
<dbReference type="PANTHER" id="PTHR47933:SF11">
    <property type="entry name" value="PENTATRICOPEPTIDE REPEAT-CONTAINING PROTEIN 2"/>
    <property type="match status" value="1"/>
</dbReference>